<evidence type="ECO:0000256" key="3">
    <source>
        <dbReference type="ARBA" id="ARBA00023242"/>
    </source>
</evidence>
<organism evidence="9 10">
    <name type="scientific">Notechis scutatus</name>
    <name type="common">mainland tiger snake</name>
    <dbReference type="NCBI Taxonomy" id="8663"/>
    <lineage>
        <taxon>Eukaryota</taxon>
        <taxon>Metazoa</taxon>
        <taxon>Chordata</taxon>
        <taxon>Craniata</taxon>
        <taxon>Vertebrata</taxon>
        <taxon>Euteleostomi</taxon>
        <taxon>Lepidosauria</taxon>
        <taxon>Squamata</taxon>
        <taxon>Bifurcata</taxon>
        <taxon>Unidentata</taxon>
        <taxon>Episquamata</taxon>
        <taxon>Toxicofera</taxon>
        <taxon>Serpentes</taxon>
        <taxon>Colubroidea</taxon>
        <taxon>Elapidae</taxon>
        <taxon>Hydrophiinae</taxon>
        <taxon>Notechis</taxon>
    </lineage>
</organism>
<dbReference type="PANTHER" id="PTHR19303">
    <property type="entry name" value="TRANSPOSON"/>
    <property type="match status" value="1"/>
</dbReference>
<evidence type="ECO:0000313" key="10">
    <source>
        <dbReference type="RefSeq" id="XP_026543102.1"/>
    </source>
</evidence>
<keyword evidence="2 4" id="KW-0238">DNA-binding</keyword>
<dbReference type="SMART" id="SM00674">
    <property type="entry name" value="CENPB"/>
    <property type="match status" value="1"/>
</dbReference>
<feature type="compositionally biased region" description="Basic residues" evidence="6">
    <location>
        <begin position="19"/>
        <end position="30"/>
    </location>
</feature>
<feature type="domain" description="HTH psq-type" evidence="7">
    <location>
        <begin position="245"/>
        <end position="296"/>
    </location>
</feature>
<evidence type="ECO:0000256" key="4">
    <source>
        <dbReference type="PROSITE-ProRule" id="PRU00320"/>
    </source>
</evidence>
<feature type="coiled-coil region" evidence="5">
    <location>
        <begin position="686"/>
        <end position="733"/>
    </location>
</feature>
<dbReference type="InterPro" id="IPR004875">
    <property type="entry name" value="DDE_SF_endonuclease_dom"/>
</dbReference>
<feature type="region of interest" description="Disordered" evidence="6">
    <location>
        <begin position="156"/>
        <end position="183"/>
    </location>
</feature>
<feature type="compositionally biased region" description="Pro residues" evidence="6">
    <location>
        <begin position="806"/>
        <end position="816"/>
    </location>
</feature>
<evidence type="ECO:0000259" key="8">
    <source>
        <dbReference type="PROSITE" id="PS51253"/>
    </source>
</evidence>
<evidence type="ECO:0000256" key="6">
    <source>
        <dbReference type="SAM" id="MobiDB-lite"/>
    </source>
</evidence>
<evidence type="ECO:0000256" key="1">
    <source>
        <dbReference type="ARBA" id="ARBA00004123"/>
    </source>
</evidence>
<dbReference type="PROSITE" id="PS51253">
    <property type="entry name" value="HTH_CENPB"/>
    <property type="match status" value="1"/>
</dbReference>
<feature type="region of interest" description="Disordered" evidence="6">
    <location>
        <begin position="224"/>
        <end position="250"/>
    </location>
</feature>
<feature type="compositionally biased region" description="Low complexity" evidence="6">
    <location>
        <begin position="1"/>
        <end position="11"/>
    </location>
</feature>
<feature type="DNA-binding region" description="H-T-H motif" evidence="4">
    <location>
        <begin position="272"/>
        <end position="292"/>
    </location>
</feature>
<proteinExistence type="predicted"/>
<dbReference type="KEGG" id="nss:113425256"/>
<dbReference type="InterPro" id="IPR009057">
    <property type="entry name" value="Homeodomain-like_sf"/>
</dbReference>
<dbReference type="GO" id="GO:0005634">
    <property type="term" value="C:nucleus"/>
    <property type="evidence" value="ECO:0007669"/>
    <property type="project" value="UniProtKB-SubCell"/>
</dbReference>
<dbReference type="Pfam" id="PF03184">
    <property type="entry name" value="DDE_1"/>
    <property type="match status" value="1"/>
</dbReference>
<dbReference type="GO" id="GO:0003677">
    <property type="term" value="F:DNA binding"/>
    <property type="evidence" value="ECO:0007669"/>
    <property type="project" value="UniProtKB-UniRule"/>
</dbReference>
<feature type="domain" description="HTH CENPB-type" evidence="8">
    <location>
        <begin position="309"/>
        <end position="387"/>
    </location>
</feature>
<dbReference type="InterPro" id="IPR007889">
    <property type="entry name" value="HTH_Psq"/>
</dbReference>
<feature type="compositionally biased region" description="Basic and acidic residues" evidence="6">
    <location>
        <begin position="158"/>
        <end position="173"/>
    </location>
</feature>
<dbReference type="Pfam" id="PF04218">
    <property type="entry name" value="CENP-B_N"/>
    <property type="match status" value="1"/>
</dbReference>
<feature type="region of interest" description="Disordered" evidence="6">
    <location>
        <begin position="1"/>
        <end position="72"/>
    </location>
</feature>
<feature type="compositionally biased region" description="Polar residues" evidence="6">
    <location>
        <begin position="820"/>
        <end position="841"/>
    </location>
</feature>
<dbReference type="Pfam" id="PF03221">
    <property type="entry name" value="HTH_Tnp_Tc5"/>
    <property type="match status" value="1"/>
</dbReference>
<dbReference type="InterPro" id="IPR006600">
    <property type="entry name" value="HTH_CenpB_DNA-bd_dom"/>
</dbReference>
<feature type="compositionally biased region" description="Low complexity" evidence="6">
    <location>
        <begin position="34"/>
        <end position="43"/>
    </location>
</feature>
<evidence type="ECO:0000256" key="5">
    <source>
        <dbReference type="SAM" id="Coils"/>
    </source>
</evidence>
<name>A0A6J1VIV9_9SAUR</name>
<dbReference type="AlphaFoldDB" id="A0A6J1VIV9"/>
<dbReference type="PROSITE" id="PS50960">
    <property type="entry name" value="HTH_PSQ"/>
    <property type="match status" value="1"/>
</dbReference>
<dbReference type="InterPro" id="IPR050863">
    <property type="entry name" value="CenT-Element_Derived"/>
</dbReference>
<keyword evidence="5" id="KW-0175">Coiled coil</keyword>
<protein>
    <submittedName>
        <fullName evidence="10">Tigger transposable element-derived protein 1-like isoform X1</fullName>
    </submittedName>
</protein>
<feature type="region of interest" description="Disordered" evidence="6">
    <location>
        <begin position="789"/>
        <end position="841"/>
    </location>
</feature>
<gene>
    <name evidence="10" type="primary">LOC113425256</name>
</gene>
<dbReference type="RefSeq" id="XP_026543102.1">
    <property type="nucleotide sequence ID" value="XM_026687317.1"/>
</dbReference>
<comment type="subcellular location">
    <subcellularLocation>
        <location evidence="1 4">Nucleus</location>
    </subcellularLocation>
</comment>
<reference evidence="10" key="1">
    <citation type="submission" date="2025-08" db="UniProtKB">
        <authorList>
            <consortium name="RefSeq"/>
        </authorList>
    </citation>
    <scope>IDENTIFICATION</scope>
</reference>
<evidence type="ECO:0000313" key="9">
    <source>
        <dbReference type="Proteomes" id="UP000504612"/>
    </source>
</evidence>
<keyword evidence="3 4" id="KW-0539">Nucleus</keyword>
<keyword evidence="9" id="KW-1185">Reference proteome</keyword>
<evidence type="ECO:0000256" key="2">
    <source>
        <dbReference type="ARBA" id="ARBA00023125"/>
    </source>
</evidence>
<accession>A0A6J1VIV9</accession>
<feature type="compositionally biased region" description="Basic residues" evidence="6">
    <location>
        <begin position="55"/>
        <end position="68"/>
    </location>
</feature>
<dbReference type="Proteomes" id="UP000504612">
    <property type="component" value="Unplaced"/>
</dbReference>
<dbReference type="GeneID" id="113425256"/>
<dbReference type="PANTHER" id="PTHR19303:SF26">
    <property type="entry name" value="TIGGER TRANSPOSABLE ELEMENT-DERIVED PROTEIN 1"/>
    <property type="match status" value="1"/>
</dbReference>
<evidence type="ECO:0000259" key="7">
    <source>
        <dbReference type="PROSITE" id="PS50960"/>
    </source>
</evidence>
<dbReference type="SUPFAM" id="SSF46689">
    <property type="entry name" value="Homeodomain-like"/>
    <property type="match status" value="2"/>
</dbReference>
<dbReference type="Gene3D" id="1.10.10.60">
    <property type="entry name" value="Homeodomain-like"/>
    <property type="match status" value="2"/>
</dbReference>
<sequence length="896" mass="102716">MGGEAGAPAGREACDRQVGARRRRRRRERRLRGEAAAALPAARGWLTGRQEGKTRQARRGFPGKKKGGTKMEEQRLVVIKEEERTENGGRDPFIVQVRTIGDSLTGAGPSHIKMESQEEIHQRWDFQWQEFLKRVAALPAALPPLDDDARGFPVPWGRIKENPPEESSGEARGESVLQRDPNISGKAWMDREKLDFCMKVKVEESMEEVDLGSQWPLQLRQFGPQDAEQHQEIPSKRKHPGSAEASSKKQRKAIDLNLKMKIIKAYEAGKKVTKIAREVGLAHSTISTILKDKVRIREALKGAAGMNTSITRQRKGLIHEMEKLLILWIEDRIQKRLPVSLLLIQNKARSIFSMLKEQTGEECTEIFTASHGWFMRFQQRFHYQKTHPSGDAVRADEEAAKHFLQELDGIIAEGNYFAEQIFRVDETGLYWKRMPERTYIHREAQAMPGCKAFKDRVTLLLGGNVAGFKLTPFLILKSDHACMFENISNDTLPIYYRFDWKAWMTPVLFEDWFTNCFIPQVKEYCEQKGVPFKILLLLDKAPGHPPHPENLHPDVKVVYLPQNPSALLQPVGMGMISAFKMYYLHAVFAKALAAMEYDRVTVREFWKNYNILHCIENIAIAWQDVSGKSMQEFWRKCLKRFVALAGNFELFHRIPNLDEINRKILTLTRFLDLEVDAEDVRNLVAYTEGELSNEDLIELKEELEAQKIVEEEVEKEERKEERKEEEKKVVEVRPKTFSLRRLASVFSSVNKILSELESMDPDVERFRRVHWEMCEILKCYREIYEGKKKEKNDKENKQSGLLKKVTPPPAPLPFLLPFPSTGTQNPEDPQPSTSYASGSDVPENTDNYEYFQGFISNLMLTGIPIPALYDTNISQIGGRGLGDCEGEAFPGDKARE</sequence>